<feature type="region of interest" description="Disordered" evidence="1">
    <location>
        <begin position="54"/>
        <end position="78"/>
    </location>
</feature>
<comment type="caution">
    <text evidence="2">The sequence shown here is derived from an EMBL/GenBank/DDBJ whole genome shotgun (WGS) entry which is preliminary data.</text>
</comment>
<gene>
    <name evidence="2" type="ORF">GS18_0209315</name>
</gene>
<evidence type="ECO:0000313" key="2">
    <source>
        <dbReference type="EMBL" id="KEZ53004.1"/>
    </source>
</evidence>
<sequence length="78" mass="9192">MEHLVPKMVVERLLMELDEEMTKLELAIQKRVSETILQSEEDLQRSIKRTEESVLQANGEENREDSVSRVKPSYRLSY</sequence>
<evidence type="ECO:0000313" key="3">
    <source>
        <dbReference type="Proteomes" id="UP000028549"/>
    </source>
</evidence>
<reference evidence="2 3" key="1">
    <citation type="journal article" date="2005" name="Int. J. Syst. Evol. Microbiol.">
        <title>Bacillus cibi sp. nov., isolated from jeotgal, a traditional Korean fermented seafood.</title>
        <authorList>
            <person name="Yoon J.H."/>
            <person name="Lee C.H."/>
            <person name="Oh T.K."/>
        </authorList>
    </citation>
    <scope>NUCLEOTIDE SEQUENCE [LARGE SCALE GENOMIC DNA]</scope>
    <source>
        <strain evidence="2 3">DSM 16189</strain>
    </source>
</reference>
<dbReference type="OrthoDB" id="2940377at2"/>
<organism evidence="2 3">
    <name type="scientific">Metabacillus indicus</name>
    <name type="common">Bacillus indicus</name>
    <dbReference type="NCBI Taxonomy" id="246786"/>
    <lineage>
        <taxon>Bacteria</taxon>
        <taxon>Bacillati</taxon>
        <taxon>Bacillota</taxon>
        <taxon>Bacilli</taxon>
        <taxon>Bacillales</taxon>
        <taxon>Bacillaceae</taxon>
        <taxon>Metabacillus</taxon>
    </lineage>
</organism>
<dbReference type="AlphaFoldDB" id="A0A084H092"/>
<proteinExistence type="predicted"/>
<protein>
    <submittedName>
        <fullName evidence="2">Uncharacterized protein</fullName>
    </submittedName>
</protein>
<dbReference type="EMBL" id="JNVC02000004">
    <property type="protein sequence ID" value="KEZ53004.1"/>
    <property type="molecule type" value="Genomic_DNA"/>
</dbReference>
<name>A0A084H092_METID</name>
<dbReference type="RefSeq" id="WP_029280337.1">
    <property type="nucleotide sequence ID" value="NZ_CANLZQ010000004.1"/>
</dbReference>
<evidence type="ECO:0000256" key="1">
    <source>
        <dbReference type="SAM" id="MobiDB-lite"/>
    </source>
</evidence>
<accession>A0A084H092</accession>
<keyword evidence="3" id="KW-1185">Reference proteome</keyword>
<dbReference type="Proteomes" id="UP000028549">
    <property type="component" value="Unassembled WGS sequence"/>
</dbReference>